<dbReference type="SUPFAM" id="SSF55729">
    <property type="entry name" value="Acyl-CoA N-acyltransferases (Nat)"/>
    <property type="match status" value="1"/>
</dbReference>
<organism evidence="2 3">
    <name type="scientific">Lentzea fradiae</name>
    <dbReference type="NCBI Taxonomy" id="200378"/>
    <lineage>
        <taxon>Bacteria</taxon>
        <taxon>Bacillati</taxon>
        <taxon>Actinomycetota</taxon>
        <taxon>Actinomycetes</taxon>
        <taxon>Pseudonocardiales</taxon>
        <taxon>Pseudonocardiaceae</taxon>
        <taxon>Lentzea</taxon>
    </lineage>
</organism>
<dbReference type="Pfam" id="PF13302">
    <property type="entry name" value="Acetyltransf_3"/>
    <property type="match status" value="1"/>
</dbReference>
<sequence length="181" mass="19719">MEPVEINAGEHYLRAFRTDDRIDDVPVLAAVFADPVTARYARIDGVTGAEGFVEMTTTGWEEDRSWSWAVCDAVSAEVVAGIVLHDIDAQAGSARVTCWTHPARPDEDALPTSLDAVLGWAFGAADLRRVVFRHPASDEAARRLAQRCGFTPQGRLPGGETADDQGVDELVWSRTAEDRLP</sequence>
<dbReference type="GO" id="GO:1990189">
    <property type="term" value="F:protein N-terminal-serine acetyltransferase activity"/>
    <property type="evidence" value="ECO:0007669"/>
    <property type="project" value="TreeGrafter"/>
</dbReference>
<protein>
    <submittedName>
        <fullName evidence="2">Protein N-acetyltransferase, RimJ/RimL family</fullName>
    </submittedName>
</protein>
<name>A0A1G7PWW2_9PSEU</name>
<accession>A0A1G7PWW2</accession>
<evidence type="ECO:0000313" key="3">
    <source>
        <dbReference type="Proteomes" id="UP000199623"/>
    </source>
</evidence>
<dbReference type="AlphaFoldDB" id="A0A1G7PWW2"/>
<evidence type="ECO:0000313" key="2">
    <source>
        <dbReference type="EMBL" id="SDF90715.1"/>
    </source>
</evidence>
<dbReference type="STRING" id="200378.SAMN05216553_104115"/>
<dbReference type="Gene3D" id="3.40.630.30">
    <property type="match status" value="1"/>
</dbReference>
<proteinExistence type="predicted"/>
<dbReference type="InterPro" id="IPR051908">
    <property type="entry name" value="Ribosomal_N-acetyltransferase"/>
</dbReference>
<feature type="domain" description="N-acetyltransferase" evidence="1">
    <location>
        <begin position="21"/>
        <end position="151"/>
    </location>
</feature>
<keyword evidence="2" id="KW-0808">Transferase</keyword>
<dbReference type="GO" id="GO:0005737">
    <property type="term" value="C:cytoplasm"/>
    <property type="evidence" value="ECO:0007669"/>
    <property type="project" value="TreeGrafter"/>
</dbReference>
<dbReference type="GO" id="GO:0008999">
    <property type="term" value="F:protein-N-terminal-alanine acetyltransferase activity"/>
    <property type="evidence" value="ECO:0007669"/>
    <property type="project" value="TreeGrafter"/>
</dbReference>
<reference evidence="3" key="1">
    <citation type="submission" date="2016-10" db="EMBL/GenBank/DDBJ databases">
        <authorList>
            <person name="Varghese N."/>
            <person name="Submissions S."/>
        </authorList>
    </citation>
    <scope>NUCLEOTIDE SEQUENCE [LARGE SCALE GENOMIC DNA]</scope>
    <source>
        <strain evidence="3">CGMCC 4.3506</strain>
    </source>
</reference>
<dbReference type="Proteomes" id="UP000199623">
    <property type="component" value="Unassembled WGS sequence"/>
</dbReference>
<dbReference type="OrthoDB" id="2061990at2"/>
<gene>
    <name evidence="2" type="ORF">SAMN05216553_104115</name>
</gene>
<dbReference type="InterPro" id="IPR000182">
    <property type="entry name" value="GNAT_dom"/>
</dbReference>
<dbReference type="PANTHER" id="PTHR43441:SF10">
    <property type="entry name" value="ACETYLTRANSFERASE"/>
    <property type="match status" value="1"/>
</dbReference>
<dbReference type="PANTHER" id="PTHR43441">
    <property type="entry name" value="RIBOSOMAL-PROTEIN-SERINE ACETYLTRANSFERASE"/>
    <property type="match status" value="1"/>
</dbReference>
<dbReference type="RefSeq" id="WP_090048063.1">
    <property type="nucleotide sequence ID" value="NZ_FNCC01000004.1"/>
</dbReference>
<dbReference type="EMBL" id="FNCC01000004">
    <property type="protein sequence ID" value="SDF90715.1"/>
    <property type="molecule type" value="Genomic_DNA"/>
</dbReference>
<keyword evidence="3" id="KW-1185">Reference proteome</keyword>
<dbReference type="InterPro" id="IPR016181">
    <property type="entry name" value="Acyl_CoA_acyltransferase"/>
</dbReference>
<evidence type="ECO:0000259" key="1">
    <source>
        <dbReference type="Pfam" id="PF13302"/>
    </source>
</evidence>